<dbReference type="Pfam" id="PF13417">
    <property type="entry name" value="GST_N_3"/>
    <property type="match status" value="1"/>
</dbReference>
<sequence length="91" mass="10260">MYNPVTAHDTAMAEIDLYDRPDCPYSKRVRRVLDVLSVDYEETIVPSDKDDRDELESLTGQRGVPVIIDDNHPNGLSGSGDIADYIKTNYE</sequence>
<evidence type="ECO:0000313" key="3">
    <source>
        <dbReference type="EMBL" id="TQQ83342.1"/>
    </source>
</evidence>
<dbReference type="Proteomes" id="UP000705823">
    <property type="component" value="Unassembled WGS sequence"/>
</dbReference>
<proteinExistence type="predicted"/>
<evidence type="ECO:0000259" key="2">
    <source>
        <dbReference type="PROSITE" id="PS50404"/>
    </source>
</evidence>
<dbReference type="EMBL" id="RKLU01000001">
    <property type="protein sequence ID" value="TQQ83342.1"/>
    <property type="molecule type" value="Genomic_DNA"/>
</dbReference>
<comment type="caution">
    <text evidence="3">The sequence shown here is derived from an EMBL/GenBank/DDBJ whole genome shotgun (WGS) entry which is preliminary data.</text>
</comment>
<dbReference type="PROSITE" id="PS51354">
    <property type="entry name" value="GLUTAREDOXIN_2"/>
    <property type="match status" value="1"/>
</dbReference>
<reference evidence="3" key="1">
    <citation type="submission" date="2019-02" db="EMBL/GenBank/DDBJ databases">
        <title>Halonotius sp. a new haloarchaeum isolated from saline soil.</title>
        <authorList>
            <person name="Duran-Viseras A."/>
            <person name="Sanchez-Porro C."/>
            <person name="Ventosa A."/>
        </authorList>
    </citation>
    <scope>NUCLEOTIDE SEQUENCE</scope>
    <source>
        <strain evidence="3">F15B</strain>
    </source>
</reference>
<dbReference type="InterPro" id="IPR036249">
    <property type="entry name" value="Thioredoxin-like_sf"/>
</dbReference>
<evidence type="ECO:0000313" key="4">
    <source>
        <dbReference type="Proteomes" id="UP000705823"/>
    </source>
</evidence>
<organism evidence="3 4">
    <name type="scientific">Halonotius terrestris</name>
    <dbReference type="NCBI Taxonomy" id="2487750"/>
    <lineage>
        <taxon>Archaea</taxon>
        <taxon>Methanobacteriati</taxon>
        <taxon>Methanobacteriota</taxon>
        <taxon>Stenosarchaea group</taxon>
        <taxon>Halobacteria</taxon>
        <taxon>Halobacteriales</taxon>
        <taxon>Haloferacaceae</taxon>
        <taxon>Halonotius</taxon>
    </lineage>
</organism>
<dbReference type="SUPFAM" id="SSF52833">
    <property type="entry name" value="Thioredoxin-like"/>
    <property type="match status" value="1"/>
</dbReference>
<dbReference type="InterPro" id="IPR004045">
    <property type="entry name" value="Glutathione_S-Trfase_N"/>
</dbReference>
<dbReference type="AlphaFoldDB" id="A0A8J8PEQ9"/>
<evidence type="ECO:0000256" key="1">
    <source>
        <dbReference type="SAM" id="MobiDB-lite"/>
    </source>
</evidence>
<dbReference type="Gene3D" id="3.40.30.10">
    <property type="entry name" value="Glutaredoxin"/>
    <property type="match status" value="1"/>
</dbReference>
<protein>
    <submittedName>
        <fullName evidence="3">Glutaredoxin</fullName>
    </submittedName>
</protein>
<feature type="region of interest" description="Disordered" evidence="1">
    <location>
        <begin position="49"/>
        <end position="81"/>
    </location>
</feature>
<keyword evidence="4" id="KW-1185">Reference proteome</keyword>
<feature type="domain" description="GST N-terminal" evidence="2">
    <location>
        <begin position="13"/>
        <end position="91"/>
    </location>
</feature>
<gene>
    <name evidence="3" type="ORF">EGH24_00635</name>
</gene>
<name>A0A8J8PEQ9_9EURY</name>
<dbReference type="PROSITE" id="PS50404">
    <property type="entry name" value="GST_NTER"/>
    <property type="match status" value="1"/>
</dbReference>
<dbReference type="CDD" id="cd02976">
    <property type="entry name" value="NrdH"/>
    <property type="match status" value="1"/>
</dbReference>
<accession>A0A8J8PEQ9</accession>